<evidence type="ECO:0000313" key="2">
    <source>
        <dbReference type="EMBL" id="AQY55302.1"/>
    </source>
</evidence>
<accession>A0A1U9WR15</accession>
<reference evidence="2" key="1">
    <citation type="submission" date="2017-02" db="EMBL/GenBank/DDBJ databases">
        <title>Characterization of a new coliphage vB_EcoS_ESCO41.</title>
        <authorList>
            <person name="Trotereau A."/>
            <person name="Schouler C."/>
        </authorList>
    </citation>
    <scope>NUCLEOTIDE SEQUENCE [LARGE SCALE GENOMIC DNA]</scope>
</reference>
<feature type="compositionally biased region" description="Polar residues" evidence="1">
    <location>
        <begin position="209"/>
        <end position="218"/>
    </location>
</feature>
<organism evidence="2">
    <name type="scientific">Escherichia phage vB_EcoS_ESCO41</name>
    <dbReference type="NCBI Taxonomy" id="2496547"/>
    <lineage>
        <taxon>Viruses</taxon>
        <taxon>Duplodnaviria</taxon>
        <taxon>Heunggongvirae</taxon>
        <taxon>Uroviricota</taxon>
        <taxon>Caudoviricetes</taxon>
        <taxon>Drexlerviridae</taxon>
        <taxon>Nouzillyvirus</taxon>
        <taxon>Nouzillyvirus ESCO41</taxon>
    </lineage>
</organism>
<dbReference type="Pfam" id="PF04404">
    <property type="entry name" value="ERF"/>
    <property type="match status" value="1"/>
</dbReference>
<evidence type="ECO:0000313" key="3">
    <source>
        <dbReference type="Proteomes" id="UP000222601"/>
    </source>
</evidence>
<dbReference type="EMBL" id="KY619305">
    <property type="protein sequence ID" value="AQY55302.1"/>
    <property type="molecule type" value="Genomic_DNA"/>
</dbReference>
<sequence length="218" mass="24187">MRTSEKFSNVSSALIAAKKQFAIAKKSGYNTHLKTHYSNLTDVLEAVEPALKEHDLMVIQSNLDTSTEKVMHIETLILHSSGEWLAFQYNMPIEKISAQAYGSTTSYGRRYALCAALGITQSDDDAEIAKRTAADYKKLITNCDKLEDLQVIYKSAKCSLGAAEWKIAEDHLQKRKAELSIGNARGFQPAKKADNQKVEDKVANAPSEPVQSESIEQF</sequence>
<feature type="region of interest" description="Disordered" evidence="1">
    <location>
        <begin position="187"/>
        <end position="218"/>
    </location>
</feature>
<name>A0A1U9WR15_9CAUD</name>
<keyword evidence="3" id="KW-1185">Reference proteome</keyword>
<protein>
    <submittedName>
        <fullName evidence="2">ERF superfamily protein</fullName>
    </submittedName>
</protein>
<feature type="compositionally biased region" description="Basic and acidic residues" evidence="1">
    <location>
        <begin position="191"/>
        <end position="202"/>
    </location>
</feature>
<evidence type="ECO:0000256" key="1">
    <source>
        <dbReference type="SAM" id="MobiDB-lite"/>
    </source>
</evidence>
<gene>
    <name evidence="2" type="ORF">ESCO41_00075</name>
</gene>
<dbReference type="InterPro" id="IPR007499">
    <property type="entry name" value="ERF_bacteria_virus"/>
</dbReference>
<dbReference type="Proteomes" id="UP000222601">
    <property type="component" value="Segment"/>
</dbReference>
<proteinExistence type="predicted"/>